<protein>
    <submittedName>
        <fullName evidence="2">Uncharacterized protein</fullName>
    </submittedName>
</protein>
<organism evidence="2">
    <name type="scientific">Loa loa</name>
    <name type="common">Eye worm</name>
    <name type="synonym">Filaria loa</name>
    <dbReference type="NCBI Taxonomy" id="7209"/>
    <lineage>
        <taxon>Eukaryota</taxon>
        <taxon>Metazoa</taxon>
        <taxon>Ecdysozoa</taxon>
        <taxon>Nematoda</taxon>
        <taxon>Chromadorea</taxon>
        <taxon>Rhabditida</taxon>
        <taxon>Spirurina</taxon>
        <taxon>Spiruromorpha</taxon>
        <taxon>Filarioidea</taxon>
        <taxon>Onchocercidae</taxon>
        <taxon>Loa</taxon>
    </lineage>
</organism>
<proteinExistence type="predicted"/>
<dbReference type="KEGG" id="loa:LOAG_15471"/>
<dbReference type="AlphaFoldDB" id="A0A1S0TFP8"/>
<gene>
    <name evidence="2" type="ORF">LOAG_15471</name>
</gene>
<dbReference type="InParanoid" id="A0A1S0TFP8"/>
<feature type="non-terminal residue" evidence="2">
    <location>
        <position position="59"/>
    </location>
</feature>
<evidence type="ECO:0000313" key="2">
    <source>
        <dbReference type="EMBL" id="EFO13060.2"/>
    </source>
</evidence>
<evidence type="ECO:0000256" key="1">
    <source>
        <dbReference type="SAM" id="MobiDB-lite"/>
    </source>
</evidence>
<feature type="region of interest" description="Disordered" evidence="1">
    <location>
        <begin position="1"/>
        <end position="26"/>
    </location>
</feature>
<dbReference type="CTD" id="9952961"/>
<feature type="compositionally biased region" description="Basic and acidic residues" evidence="1">
    <location>
        <begin position="13"/>
        <end position="26"/>
    </location>
</feature>
<accession>A0A1S0TFP8</accession>
<dbReference type="EMBL" id="JH714093">
    <property type="protein sequence ID" value="EFO13060.2"/>
    <property type="molecule type" value="Genomic_DNA"/>
</dbReference>
<name>A0A1S0TFP8_LOALO</name>
<dbReference type="GeneID" id="9952961"/>
<reference evidence="2" key="1">
    <citation type="submission" date="2012-04" db="EMBL/GenBank/DDBJ databases">
        <title>The Genome Sequence of Loa loa.</title>
        <authorList>
            <consortium name="The Broad Institute Genome Sequencing Platform"/>
            <consortium name="Broad Institute Genome Sequencing Center for Infectious Disease"/>
            <person name="Nutman T.B."/>
            <person name="Fink D.L."/>
            <person name="Russ C."/>
            <person name="Young S."/>
            <person name="Zeng Q."/>
            <person name="Gargeya S."/>
            <person name="Alvarado L."/>
            <person name="Berlin A."/>
            <person name="Chapman S.B."/>
            <person name="Chen Z."/>
            <person name="Freedman E."/>
            <person name="Gellesch M."/>
            <person name="Goldberg J."/>
            <person name="Griggs A."/>
            <person name="Gujja S."/>
            <person name="Heilman E.R."/>
            <person name="Heiman D."/>
            <person name="Howarth C."/>
            <person name="Mehta T."/>
            <person name="Neiman D."/>
            <person name="Pearson M."/>
            <person name="Roberts A."/>
            <person name="Saif S."/>
            <person name="Shea T."/>
            <person name="Shenoy N."/>
            <person name="Sisk P."/>
            <person name="Stolte C."/>
            <person name="Sykes S."/>
            <person name="White J."/>
            <person name="Yandava C."/>
            <person name="Haas B."/>
            <person name="Henn M.R."/>
            <person name="Nusbaum C."/>
            <person name="Birren B."/>
        </authorList>
    </citation>
    <scope>NUCLEOTIDE SEQUENCE [LARGE SCALE GENOMIC DNA]</scope>
</reference>
<dbReference type="RefSeq" id="XP_003151009.2">
    <property type="nucleotide sequence ID" value="XM_003150961.2"/>
</dbReference>
<sequence>MKEENGKNQTDTLNEHIKGREFEEEFPVEKQCADDLENMPYQITNAQLLQKDSCLFSMI</sequence>